<evidence type="ECO:0000313" key="2">
    <source>
        <dbReference type="Proteomes" id="UP000735302"/>
    </source>
</evidence>
<sequence length="83" mass="9796">MSRKMILWHLRYIIGHQLSSKKLNIRRILRIFLDGCFGQNKNINMLGVLIRLRQMIYDFPVRGNSFSLQTRVFGNIDKDLTTA</sequence>
<protein>
    <submittedName>
        <fullName evidence="1">Uncharacterized protein</fullName>
    </submittedName>
</protein>
<reference evidence="1 2" key="1">
    <citation type="journal article" date="2021" name="Elife">
        <title>Chloroplast acquisition without the gene transfer in kleptoplastic sea slugs, Plakobranchus ocellatus.</title>
        <authorList>
            <person name="Maeda T."/>
            <person name="Takahashi S."/>
            <person name="Yoshida T."/>
            <person name="Shimamura S."/>
            <person name="Takaki Y."/>
            <person name="Nagai Y."/>
            <person name="Toyoda A."/>
            <person name="Suzuki Y."/>
            <person name="Arimoto A."/>
            <person name="Ishii H."/>
            <person name="Satoh N."/>
            <person name="Nishiyama T."/>
            <person name="Hasebe M."/>
            <person name="Maruyama T."/>
            <person name="Minagawa J."/>
            <person name="Obokata J."/>
            <person name="Shigenobu S."/>
        </authorList>
    </citation>
    <scope>NUCLEOTIDE SEQUENCE [LARGE SCALE GENOMIC DNA]</scope>
</reference>
<keyword evidence="2" id="KW-1185">Reference proteome</keyword>
<proteinExistence type="predicted"/>
<dbReference type="Proteomes" id="UP000735302">
    <property type="component" value="Unassembled WGS sequence"/>
</dbReference>
<organism evidence="1 2">
    <name type="scientific">Plakobranchus ocellatus</name>
    <dbReference type="NCBI Taxonomy" id="259542"/>
    <lineage>
        <taxon>Eukaryota</taxon>
        <taxon>Metazoa</taxon>
        <taxon>Spiralia</taxon>
        <taxon>Lophotrochozoa</taxon>
        <taxon>Mollusca</taxon>
        <taxon>Gastropoda</taxon>
        <taxon>Heterobranchia</taxon>
        <taxon>Euthyneura</taxon>
        <taxon>Panpulmonata</taxon>
        <taxon>Sacoglossa</taxon>
        <taxon>Placobranchoidea</taxon>
        <taxon>Plakobranchidae</taxon>
        <taxon>Plakobranchus</taxon>
    </lineage>
</organism>
<dbReference type="EMBL" id="BLXT01001448">
    <property type="protein sequence ID" value="GFN85690.1"/>
    <property type="molecule type" value="Genomic_DNA"/>
</dbReference>
<gene>
    <name evidence="1" type="ORF">PoB_001219600</name>
</gene>
<dbReference type="AlphaFoldDB" id="A0AAV3YTJ5"/>
<accession>A0AAV3YTJ5</accession>
<evidence type="ECO:0000313" key="1">
    <source>
        <dbReference type="EMBL" id="GFN85690.1"/>
    </source>
</evidence>
<comment type="caution">
    <text evidence="1">The sequence shown here is derived from an EMBL/GenBank/DDBJ whole genome shotgun (WGS) entry which is preliminary data.</text>
</comment>
<name>A0AAV3YTJ5_9GAST</name>